<dbReference type="Proteomes" id="UP000058012">
    <property type="component" value="Unassembled WGS sequence"/>
</dbReference>
<dbReference type="InterPro" id="IPR036061">
    <property type="entry name" value="CheW-like_dom_sf"/>
</dbReference>
<dbReference type="STRING" id="1117702.AQZ52_05345"/>
<feature type="domain" description="CheW-like" evidence="1">
    <location>
        <begin position="1"/>
        <end position="77"/>
    </location>
</feature>
<accession>A0A124JVV4</accession>
<dbReference type="Pfam" id="PF01584">
    <property type="entry name" value="CheW"/>
    <property type="match status" value="1"/>
</dbReference>
<dbReference type="EMBL" id="LLZS01000003">
    <property type="protein sequence ID" value="KUR72664.1"/>
    <property type="molecule type" value="Genomic_DNA"/>
</dbReference>
<dbReference type="GO" id="GO:0006935">
    <property type="term" value="P:chemotaxis"/>
    <property type="evidence" value="ECO:0007669"/>
    <property type="project" value="InterPro"/>
</dbReference>
<protein>
    <recommendedName>
        <fullName evidence="1">CheW-like domain-containing protein</fullName>
    </recommendedName>
</protein>
<dbReference type="SUPFAM" id="SSF50341">
    <property type="entry name" value="CheW-like"/>
    <property type="match status" value="1"/>
</dbReference>
<keyword evidence="3" id="KW-1185">Reference proteome</keyword>
<evidence type="ECO:0000313" key="3">
    <source>
        <dbReference type="Proteomes" id="UP000058012"/>
    </source>
</evidence>
<sequence>MLPPCHAIIVVQLGAQATGLIVELVSDIVTVEDETLQSPPTIGENQGIARFLDGIAPIEDRMVMILNCAALTDVGQTVAAA</sequence>
<dbReference type="RefSeq" id="WP_067907049.1">
    <property type="nucleotide sequence ID" value="NZ_KQ954244.1"/>
</dbReference>
<dbReference type="Gene3D" id="2.30.30.40">
    <property type="entry name" value="SH3 Domains"/>
    <property type="match status" value="1"/>
</dbReference>
<dbReference type="InterPro" id="IPR002545">
    <property type="entry name" value="CheW-lke_dom"/>
</dbReference>
<dbReference type="AlphaFoldDB" id="A0A124JVV4"/>
<dbReference type="GO" id="GO:0007165">
    <property type="term" value="P:signal transduction"/>
    <property type="evidence" value="ECO:0007669"/>
    <property type="project" value="InterPro"/>
</dbReference>
<dbReference type="PROSITE" id="PS50851">
    <property type="entry name" value="CHEW"/>
    <property type="match status" value="1"/>
</dbReference>
<proteinExistence type="predicted"/>
<gene>
    <name evidence="2" type="ORF">AQZ52_05345</name>
</gene>
<reference evidence="2 3" key="1">
    <citation type="submission" date="2015-10" db="EMBL/GenBank/DDBJ databases">
        <title>Draft genome sequence of Novosphingobium fuchskuhlense DSM 25065 isolated from a surface water sample of the southwest basin of Lake Grosse Fuchskuhle.</title>
        <authorList>
            <person name="Ruckert C."/>
            <person name="Winkler A."/>
            <person name="Glaeser J."/>
            <person name="Grossart H.-P."/>
            <person name="Kalinowski J."/>
            <person name="Glaeser S."/>
        </authorList>
    </citation>
    <scope>NUCLEOTIDE SEQUENCE [LARGE SCALE GENOMIC DNA]</scope>
    <source>
        <strain evidence="2 3">FNE08-7</strain>
    </source>
</reference>
<evidence type="ECO:0000313" key="2">
    <source>
        <dbReference type="EMBL" id="KUR72664.1"/>
    </source>
</evidence>
<evidence type="ECO:0000259" key="1">
    <source>
        <dbReference type="PROSITE" id="PS50851"/>
    </source>
</evidence>
<organism evidence="2 3">
    <name type="scientific">Novosphingobium fuchskuhlense</name>
    <dbReference type="NCBI Taxonomy" id="1117702"/>
    <lineage>
        <taxon>Bacteria</taxon>
        <taxon>Pseudomonadati</taxon>
        <taxon>Pseudomonadota</taxon>
        <taxon>Alphaproteobacteria</taxon>
        <taxon>Sphingomonadales</taxon>
        <taxon>Sphingomonadaceae</taxon>
        <taxon>Novosphingobium</taxon>
    </lineage>
</organism>
<comment type="caution">
    <text evidence="2">The sequence shown here is derived from an EMBL/GenBank/DDBJ whole genome shotgun (WGS) entry which is preliminary data.</text>
</comment>
<name>A0A124JVV4_9SPHN</name>